<dbReference type="InterPro" id="IPR003439">
    <property type="entry name" value="ABC_transporter-like_ATP-bd"/>
</dbReference>
<proteinExistence type="inferred from homology"/>
<dbReference type="InterPro" id="IPR013563">
    <property type="entry name" value="Oligopep_ABC_C"/>
</dbReference>
<evidence type="ECO:0000256" key="1">
    <source>
        <dbReference type="ARBA" id="ARBA00004417"/>
    </source>
</evidence>
<dbReference type="GO" id="GO:0005886">
    <property type="term" value="C:plasma membrane"/>
    <property type="evidence" value="ECO:0007669"/>
    <property type="project" value="UniProtKB-SubCell"/>
</dbReference>
<evidence type="ECO:0000256" key="4">
    <source>
        <dbReference type="ARBA" id="ARBA00022741"/>
    </source>
</evidence>
<accession>A0A5J6MQM9</accession>
<dbReference type="CDD" id="cd03257">
    <property type="entry name" value="ABC_NikE_OppD_transporters"/>
    <property type="match status" value="1"/>
</dbReference>
<dbReference type="InterPro" id="IPR003593">
    <property type="entry name" value="AAA+_ATPase"/>
</dbReference>
<dbReference type="Pfam" id="PF08352">
    <property type="entry name" value="oligo_HPY"/>
    <property type="match status" value="1"/>
</dbReference>
<dbReference type="Pfam" id="PF00005">
    <property type="entry name" value="ABC_tran"/>
    <property type="match status" value="1"/>
</dbReference>
<sequence>MTATAARPAPQAKTPLLELEGVVKHFKSRDGKGSVRAVDGVTLALQPGETLGIVGESGSGKSTLGRLMLRLHEPDAGSIRFEGEDLLALRPGALRLRRRQMQLIFQDPYASLDPRFSVGSSIAEPLVIHRIGDRASRRRKVEELLTLVGLEPDAARRYPHEFSGGQRQRIGIARAIALEPKLIVADEPVSALDVSIQSQVLNLLAELKSRLNLAYVFISHDLAVVEHISDRVAVMYLGRLVELAERRRLYREPAHPYTEALISAIPEPDADRRRQRIILSGDVPNPESPPPGCPFHPRCPKVFDRCRTERPVTTDVGQAGDPHLVDCHLHGPRA</sequence>
<dbReference type="OrthoDB" id="37801at2"/>
<dbReference type="PANTHER" id="PTHR43776">
    <property type="entry name" value="TRANSPORT ATP-BINDING PROTEIN"/>
    <property type="match status" value="1"/>
</dbReference>
<evidence type="ECO:0000313" key="7">
    <source>
        <dbReference type="EMBL" id="QEX19663.1"/>
    </source>
</evidence>
<evidence type="ECO:0000259" key="6">
    <source>
        <dbReference type="PROSITE" id="PS50893"/>
    </source>
</evidence>
<gene>
    <name evidence="7" type="ORF">FRZ44_49780</name>
</gene>
<dbReference type="InterPro" id="IPR017871">
    <property type="entry name" value="ABC_transporter-like_CS"/>
</dbReference>
<evidence type="ECO:0000313" key="8">
    <source>
        <dbReference type="Proteomes" id="UP000326202"/>
    </source>
</evidence>
<reference evidence="7 8" key="1">
    <citation type="submission" date="2019-08" db="EMBL/GenBank/DDBJ databases">
        <title>Hyperibacter terrae gen. nov., sp. nov. and Hyperibacter viscosus sp. nov., two new members in the family Rhodospirillaceae isolated from the rhizosphere of Hypericum perforatum.</title>
        <authorList>
            <person name="Noviana Z."/>
        </authorList>
    </citation>
    <scope>NUCLEOTIDE SEQUENCE [LARGE SCALE GENOMIC DNA]</scope>
    <source>
        <strain evidence="7 8">R5913</strain>
    </source>
</reference>
<protein>
    <submittedName>
        <fullName evidence="7">ABC transporter ATP-binding protein</fullName>
    </submittedName>
</protein>
<dbReference type="GO" id="GO:0015833">
    <property type="term" value="P:peptide transport"/>
    <property type="evidence" value="ECO:0007669"/>
    <property type="project" value="InterPro"/>
</dbReference>
<organism evidence="7 8">
    <name type="scientific">Hypericibacter terrae</name>
    <dbReference type="NCBI Taxonomy" id="2602015"/>
    <lineage>
        <taxon>Bacteria</taxon>
        <taxon>Pseudomonadati</taxon>
        <taxon>Pseudomonadota</taxon>
        <taxon>Alphaproteobacteria</taxon>
        <taxon>Rhodospirillales</taxon>
        <taxon>Dongiaceae</taxon>
        <taxon>Hypericibacter</taxon>
    </lineage>
</organism>
<dbReference type="Gene3D" id="3.40.50.300">
    <property type="entry name" value="P-loop containing nucleotide triphosphate hydrolases"/>
    <property type="match status" value="1"/>
</dbReference>
<comment type="subcellular location">
    <subcellularLocation>
        <location evidence="1">Cell inner membrane</location>
        <topology evidence="1">Peripheral membrane protein</topology>
    </subcellularLocation>
</comment>
<dbReference type="SUPFAM" id="SSF52540">
    <property type="entry name" value="P-loop containing nucleoside triphosphate hydrolases"/>
    <property type="match status" value="1"/>
</dbReference>
<dbReference type="RefSeq" id="WP_151179709.1">
    <property type="nucleotide sequence ID" value="NZ_CP042906.1"/>
</dbReference>
<dbReference type="SMART" id="SM00382">
    <property type="entry name" value="AAA"/>
    <property type="match status" value="1"/>
</dbReference>
<dbReference type="GO" id="GO:0005524">
    <property type="term" value="F:ATP binding"/>
    <property type="evidence" value="ECO:0007669"/>
    <property type="project" value="UniProtKB-KW"/>
</dbReference>
<keyword evidence="3" id="KW-0813">Transport</keyword>
<keyword evidence="4" id="KW-0547">Nucleotide-binding</keyword>
<keyword evidence="5 7" id="KW-0067">ATP-binding</keyword>
<evidence type="ECO:0000256" key="5">
    <source>
        <dbReference type="ARBA" id="ARBA00022840"/>
    </source>
</evidence>
<dbReference type="Proteomes" id="UP000326202">
    <property type="component" value="Chromosome"/>
</dbReference>
<dbReference type="KEGG" id="htq:FRZ44_49780"/>
<dbReference type="NCBIfam" id="TIGR01727">
    <property type="entry name" value="oligo_HPY"/>
    <property type="match status" value="1"/>
</dbReference>
<name>A0A5J6MQM9_9PROT</name>
<dbReference type="InterPro" id="IPR050319">
    <property type="entry name" value="ABC_transp_ATP-bind"/>
</dbReference>
<dbReference type="PANTHER" id="PTHR43776:SF7">
    <property type="entry name" value="D,D-DIPEPTIDE TRANSPORT ATP-BINDING PROTEIN DDPF-RELATED"/>
    <property type="match status" value="1"/>
</dbReference>
<dbReference type="GO" id="GO:0016887">
    <property type="term" value="F:ATP hydrolysis activity"/>
    <property type="evidence" value="ECO:0007669"/>
    <property type="project" value="InterPro"/>
</dbReference>
<dbReference type="EMBL" id="CP042906">
    <property type="protein sequence ID" value="QEX19663.1"/>
    <property type="molecule type" value="Genomic_DNA"/>
</dbReference>
<feature type="domain" description="ABC transporter" evidence="6">
    <location>
        <begin position="17"/>
        <end position="262"/>
    </location>
</feature>
<dbReference type="FunFam" id="3.40.50.300:FF:000016">
    <property type="entry name" value="Oligopeptide ABC transporter ATP-binding component"/>
    <property type="match status" value="1"/>
</dbReference>
<evidence type="ECO:0000256" key="3">
    <source>
        <dbReference type="ARBA" id="ARBA00022448"/>
    </source>
</evidence>
<dbReference type="GO" id="GO:0055085">
    <property type="term" value="P:transmembrane transport"/>
    <property type="evidence" value="ECO:0007669"/>
    <property type="project" value="UniProtKB-ARBA"/>
</dbReference>
<evidence type="ECO:0000256" key="2">
    <source>
        <dbReference type="ARBA" id="ARBA00005417"/>
    </source>
</evidence>
<dbReference type="AlphaFoldDB" id="A0A5J6MQM9"/>
<comment type="similarity">
    <text evidence="2">Belongs to the ABC transporter superfamily.</text>
</comment>
<keyword evidence="8" id="KW-1185">Reference proteome</keyword>
<dbReference type="PROSITE" id="PS50893">
    <property type="entry name" value="ABC_TRANSPORTER_2"/>
    <property type="match status" value="1"/>
</dbReference>
<dbReference type="PROSITE" id="PS00211">
    <property type="entry name" value="ABC_TRANSPORTER_1"/>
    <property type="match status" value="1"/>
</dbReference>
<dbReference type="InterPro" id="IPR027417">
    <property type="entry name" value="P-loop_NTPase"/>
</dbReference>